<evidence type="ECO:0000313" key="2">
    <source>
        <dbReference type="EMBL" id="KOM31295.1"/>
    </source>
</evidence>
<dbReference type="OMA" id="HAEMDER"/>
<organism evidence="2 3">
    <name type="scientific">Phaseolus angularis</name>
    <name type="common">Azuki bean</name>
    <name type="synonym">Vigna angularis</name>
    <dbReference type="NCBI Taxonomy" id="3914"/>
    <lineage>
        <taxon>Eukaryota</taxon>
        <taxon>Viridiplantae</taxon>
        <taxon>Streptophyta</taxon>
        <taxon>Embryophyta</taxon>
        <taxon>Tracheophyta</taxon>
        <taxon>Spermatophyta</taxon>
        <taxon>Magnoliopsida</taxon>
        <taxon>eudicotyledons</taxon>
        <taxon>Gunneridae</taxon>
        <taxon>Pentapetalae</taxon>
        <taxon>rosids</taxon>
        <taxon>fabids</taxon>
        <taxon>Fabales</taxon>
        <taxon>Fabaceae</taxon>
        <taxon>Papilionoideae</taxon>
        <taxon>50 kb inversion clade</taxon>
        <taxon>NPAAA clade</taxon>
        <taxon>indigoferoid/millettioid clade</taxon>
        <taxon>Phaseoleae</taxon>
        <taxon>Vigna</taxon>
    </lineage>
</organism>
<dbReference type="Gene3D" id="2.40.70.10">
    <property type="entry name" value="Acid Proteases"/>
    <property type="match status" value="1"/>
</dbReference>
<dbReference type="PANTHER" id="PTHR15503">
    <property type="entry name" value="LDOC1 RELATED"/>
    <property type="match status" value="1"/>
</dbReference>
<dbReference type="AlphaFoldDB" id="A0A0L9TL70"/>
<protein>
    <submittedName>
        <fullName evidence="2">Uncharacterized protein</fullName>
    </submittedName>
</protein>
<dbReference type="Gramene" id="KOM31295">
    <property type="protein sequence ID" value="KOM31295"/>
    <property type="gene ID" value="LR48_Vigan01g085000"/>
</dbReference>
<evidence type="ECO:0000256" key="1">
    <source>
        <dbReference type="SAM" id="MobiDB-lite"/>
    </source>
</evidence>
<sequence>MGYFFAGLQEGLRNAVRPHDPRDLLTAMERARDIDQVGWTSRGSSGVGGRGGATWGRYFASSGMVARTETFRGPSEGSVNGSGGQGMKKDVSANTMASKAGNSGGGTAGQGIRTLPYQEYMKRREEGRCFHCGEPYSPGHRCDERSMRVMILAEEDEDEEAEASVEVEQKAMELSGLSAGGLSQSNTMKLQGWVQGKRVLVLIDSGATHSFISTRLVEELGLECTDTRPYKVCLGDGQRKETSGYCTGVSVLLENLEVRDKLYLFELGGVDIILGMTWLSSLGEIKVDWGQLIMKVGHGGREVEVKGDPSLTRRVVTPEGLIKEKRD</sequence>
<dbReference type="PROSITE" id="PS00141">
    <property type="entry name" value="ASP_PROTEASE"/>
    <property type="match status" value="1"/>
</dbReference>
<evidence type="ECO:0000313" key="3">
    <source>
        <dbReference type="Proteomes" id="UP000053144"/>
    </source>
</evidence>
<dbReference type="InterPro" id="IPR021109">
    <property type="entry name" value="Peptidase_aspartic_dom_sf"/>
</dbReference>
<dbReference type="GO" id="GO:0006508">
    <property type="term" value="P:proteolysis"/>
    <property type="evidence" value="ECO:0007669"/>
    <property type="project" value="InterPro"/>
</dbReference>
<name>A0A0L9TL70_PHAAN</name>
<accession>A0A0L9TL70</accession>
<dbReference type="EMBL" id="CM003371">
    <property type="protein sequence ID" value="KOM31295.1"/>
    <property type="molecule type" value="Genomic_DNA"/>
</dbReference>
<dbReference type="PANTHER" id="PTHR15503:SF22">
    <property type="entry name" value="TRANSPOSON TY3-I GAG POLYPROTEIN"/>
    <property type="match status" value="1"/>
</dbReference>
<dbReference type="InterPro" id="IPR001969">
    <property type="entry name" value="Aspartic_peptidase_AS"/>
</dbReference>
<feature type="region of interest" description="Disordered" evidence="1">
    <location>
        <begin position="70"/>
        <end position="90"/>
    </location>
</feature>
<gene>
    <name evidence="2" type="ORF">LR48_Vigan01g085000</name>
</gene>
<dbReference type="SUPFAM" id="SSF50630">
    <property type="entry name" value="Acid proteases"/>
    <property type="match status" value="1"/>
</dbReference>
<reference evidence="3" key="1">
    <citation type="journal article" date="2015" name="Proc. Natl. Acad. Sci. U.S.A.">
        <title>Genome sequencing of adzuki bean (Vigna angularis) provides insight into high starch and low fat accumulation and domestication.</title>
        <authorList>
            <person name="Yang K."/>
            <person name="Tian Z."/>
            <person name="Chen C."/>
            <person name="Luo L."/>
            <person name="Zhao B."/>
            <person name="Wang Z."/>
            <person name="Yu L."/>
            <person name="Li Y."/>
            <person name="Sun Y."/>
            <person name="Li W."/>
            <person name="Chen Y."/>
            <person name="Li Y."/>
            <person name="Zhang Y."/>
            <person name="Ai D."/>
            <person name="Zhao J."/>
            <person name="Shang C."/>
            <person name="Ma Y."/>
            <person name="Wu B."/>
            <person name="Wang M."/>
            <person name="Gao L."/>
            <person name="Sun D."/>
            <person name="Zhang P."/>
            <person name="Guo F."/>
            <person name="Wang W."/>
            <person name="Li Y."/>
            <person name="Wang J."/>
            <person name="Varshney R.K."/>
            <person name="Wang J."/>
            <person name="Ling H.Q."/>
            <person name="Wan P."/>
        </authorList>
    </citation>
    <scope>NUCLEOTIDE SEQUENCE</scope>
    <source>
        <strain evidence="3">cv. Jingnong 6</strain>
    </source>
</reference>
<dbReference type="CDD" id="cd00303">
    <property type="entry name" value="retropepsin_like"/>
    <property type="match status" value="1"/>
</dbReference>
<dbReference type="InterPro" id="IPR032567">
    <property type="entry name" value="RTL1-rel"/>
</dbReference>
<dbReference type="Pfam" id="PF08284">
    <property type="entry name" value="RVP_2"/>
    <property type="match status" value="1"/>
</dbReference>
<dbReference type="Proteomes" id="UP000053144">
    <property type="component" value="Chromosome 1"/>
</dbReference>
<proteinExistence type="predicted"/>
<dbReference type="GO" id="GO:0004190">
    <property type="term" value="F:aspartic-type endopeptidase activity"/>
    <property type="evidence" value="ECO:0007669"/>
    <property type="project" value="InterPro"/>
</dbReference>